<dbReference type="EMBL" id="WMZR01000004">
    <property type="protein sequence ID" value="MTS50867.1"/>
    <property type="molecule type" value="Genomic_DNA"/>
</dbReference>
<dbReference type="PANTHER" id="PTHR43744">
    <property type="entry name" value="ABC TRANSPORTER PERMEASE PROTEIN MG189-RELATED-RELATED"/>
    <property type="match status" value="1"/>
</dbReference>
<evidence type="ECO:0000313" key="10">
    <source>
        <dbReference type="EMBL" id="MTS28785.1"/>
    </source>
</evidence>
<keyword evidence="3" id="KW-1003">Cell membrane</keyword>
<dbReference type="EMBL" id="VUNJ01000018">
    <property type="protein sequence ID" value="MST93004.1"/>
    <property type="molecule type" value="Genomic_DNA"/>
</dbReference>
<evidence type="ECO:0000256" key="6">
    <source>
        <dbReference type="ARBA" id="ARBA00023136"/>
    </source>
</evidence>
<evidence type="ECO:0000313" key="12">
    <source>
        <dbReference type="Proteomes" id="UP000431913"/>
    </source>
</evidence>
<comment type="similarity">
    <text evidence="7">Belongs to the binding-protein-dependent transport system permease family.</text>
</comment>
<dbReference type="AlphaFoldDB" id="A0A6I3QMD0"/>
<dbReference type="EMBL" id="WMZU01000036">
    <property type="protein sequence ID" value="MTS28785.1"/>
    <property type="molecule type" value="Genomic_DNA"/>
</dbReference>
<dbReference type="Pfam" id="PF00528">
    <property type="entry name" value="BPD_transp_1"/>
    <property type="match status" value="1"/>
</dbReference>
<feature type="domain" description="ABC transmembrane type-1" evidence="8">
    <location>
        <begin position="82"/>
        <end position="272"/>
    </location>
</feature>
<evidence type="ECO:0000256" key="5">
    <source>
        <dbReference type="ARBA" id="ARBA00022989"/>
    </source>
</evidence>
<evidence type="ECO:0000313" key="14">
    <source>
        <dbReference type="Proteomes" id="UP000472755"/>
    </source>
</evidence>
<dbReference type="RefSeq" id="WP_082052126.1">
    <property type="nucleotide sequence ID" value="NZ_CAOJUJ010000007.1"/>
</dbReference>
<dbReference type="GO" id="GO:0055085">
    <property type="term" value="P:transmembrane transport"/>
    <property type="evidence" value="ECO:0007669"/>
    <property type="project" value="InterPro"/>
</dbReference>
<protein>
    <submittedName>
        <fullName evidence="10">ABC transporter permease subunit</fullName>
    </submittedName>
    <submittedName>
        <fullName evidence="9">Carbohydrate ABC transporter permease</fullName>
    </submittedName>
</protein>
<proteinExistence type="inferred from homology"/>
<accession>A0A6I3QMD0</accession>
<reference evidence="13 14" key="1">
    <citation type="journal article" date="2019" name="Nat. Med.">
        <title>A library of human gut bacterial isolates paired with longitudinal multiomics data enables mechanistic microbiome research.</title>
        <authorList>
            <person name="Poyet M."/>
            <person name="Groussin M."/>
            <person name="Gibbons S.M."/>
            <person name="Avila-Pacheco J."/>
            <person name="Jiang X."/>
            <person name="Kearney S.M."/>
            <person name="Perrotta A.R."/>
            <person name="Berdy B."/>
            <person name="Zhao S."/>
            <person name="Lieberman T.D."/>
            <person name="Swanson P.K."/>
            <person name="Smith M."/>
            <person name="Roesemann S."/>
            <person name="Alexander J.E."/>
            <person name="Rich S.A."/>
            <person name="Livny J."/>
            <person name="Vlamakis H."/>
            <person name="Clish C."/>
            <person name="Bullock K."/>
            <person name="Deik A."/>
            <person name="Scott J."/>
            <person name="Pierce K.A."/>
            <person name="Xavier R.J."/>
            <person name="Alm E.J."/>
        </authorList>
    </citation>
    <scope>NUCLEOTIDE SEQUENCE [LARGE SCALE GENOMIC DNA]</scope>
    <source>
        <strain evidence="10 14">BIOML-A4</strain>
        <strain evidence="11 13">BIOML-A7</strain>
    </source>
</reference>
<keyword evidence="2 7" id="KW-0813">Transport</keyword>
<evidence type="ECO:0000313" key="13">
    <source>
        <dbReference type="Proteomes" id="UP000449193"/>
    </source>
</evidence>
<keyword evidence="6 7" id="KW-0472">Membrane</keyword>
<evidence type="ECO:0000256" key="2">
    <source>
        <dbReference type="ARBA" id="ARBA00022448"/>
    </source>
</evidence>
<evidence type="ECO:0000313" key="9">
    <source>
        <dbReference type="EMBL" id="MST93004.1"/>
    </source>
</evidence>
<feature type="transmembrane region" description="Helical" evidence="7">
    <location>
        <begin position="21"/>
        <end position="45"/>
    </location>
</feature>
<dbReference type="Proteomes" id="UP000431913">
    <property type="component" value="Unassembled WGS sequence"/>
</dbReference>
<dbReference type="InterPro" id="IPR035906">
    <property type="entry name" value="MetI-like_sf"/>
</dbReference>
<evidence type="ECO:0000313" key="11">
    <source>
        <dbReference type="EMBL" id="MTS50867.1"/>
    </source>
</evidence>
<keyword evidence="5 7" id="KW-1133">Transmembrane helix</keyword>
<evidence type="ECO:0000259" key="8">
    <source>
        <dbReference type="PROSITE" id="PS50928"/>
    </source>
</evidence>
<dbReference type="PROSITE" id="PS50928">
    <property type="entry name" value="ABC_TM1"/>
    <property type="match status" value="1"/>
</dbReference>
<sequence>MKNNASLARANKNIRRRKLCGKAVTVFLLVALSVVFLVPFAWMLLTSLKSMEEVYQRTIFPTKLHFDNYILAVTQIPFLRYAWNTIVITALCVVGTVISSAMVAYSMSKVRWNGKKYLFPIIVATMMIPYQVTLIPLYMIWNKLGLIGSIAPLVVPAFFGGAYYIFLLRQFFKSIPDSLLEAAEIDGAGEVRIFAQIMLPLCKPAMASVAIFTFINTWSDFMGPMLYLNRQESYTLSIGLQAFLQQHYVQWGILMAASAIFTIPMIVLFFFAQKYFIEGITVTGVKG</sequence>
<dbReference type="PANTHER" id="PTHR43744:SF12">
    <property type="entry name" value="ABC TRANSPORTER PERMEASE PROTEIN MG189-RELATED"/>
    <property type="match status" value="1"/>
</dbReference>
<reference evidence="9 12" key="2">
    <citation type="submission" date="2019-08" db="EMBL/GenBank/DDBJ databases">
        <title>In-depth cultivation of the pig gut microbiome towards novel bacterial diversity and tailored functional studies.</title>
        <authorList>
            <person name="Wylensek D."/>
            <person name="Hitch T.C.A."/>
            <person name="Clavel T."/>
        </authorList>
    </citation>
    <scope>NUCLEOTIDE SEQUENCE [LARGE SCALE GENOMIC DNA]</scope>
    <source>
        <strain evidence="9 12">WCA3-601-WT-6J</strain>
    </source>
</reference>
<gene>
    <name evidence="9" type="ORF">FYJ76_13870</name>
    <name evidence="11" type="ORF">GMD52_04840</name>
    <name evidence="10" type="ORF">GMD59_16060</name>
</gene>
<dbReference type="Gene3D" id="1.10.3720.10">
    <property type="entry name" value="MetI-like"/>
    <property type="match status" value="1"/>
</dbReference>
<comment type="subcellular location">
    <subcellularLocation>
        <location evidence="1 7">Cell membrane</location>
        <topology evidence="1 7">Multi-pass membrane protein</topology>
    </subcellularLocation>
</comment>
<feature type="transmembrane region" description="Helical" evidence="7">
    <location>
        <begin position="117"/>
        <end position="140"/>
    </location>
</feature>
<dbReference type="Proteomes" id="UP000472755">
    <property type="component" value="Unassembled WGS sequence"/>
</dbReference>
<evidence type="ECO:0000256" key="1">
    <source>
        <dbReference type="ARBA" id="ARBA00004651"/>
    </source>
</evidence>
<dbReference type="InterPro" id="IPR000515">
    <property type="entry name" value="MetI-like"/>
</dbReference>
<dbReference type="SUPFAM" id="SSF161098">
    <property type="entry name" value="MetI-like"/>
    <property type="match status" value="1"/>
</dbReference>
<evidence type="ECO:0000256" key="3">
    <source>
        <dbReference type="ARBA" id="ARBA00022475"/>
    </source>
</evidence>
<dbReference type="GeneID" id="42856076"/>
<keyword evidence="4 7" id="KW-0812">Transmembrane</keyword>
<evidence type="ECO:0000256" key="7">
    <source>
        <dbReference type="RuleBase" id="RU363032"/>
    </source>
</evidence>
<evidence type="ECO:0000256" key="4">
    <source>
        <dbReference type="ARBA" id="ARBA00022692"/>
    </source>
</evidence>
<feature type="transmembrane region" description="Helical" evidence="7">
    <location>
        <begin position="146"/>
        <end position="166"/>
    </location>
</feature>
<name>A0A6I3QMD0_9FIRM</name>
<dbReference type="CDD" id="cd06261">
    <property type="entry name" value="TM_PBP2"/>
    <property type="match status" value="1"/>
</dbReference>
<dbReference type="Proteomes" id="UP000449193">
    <property type="component" value="Unassembled WGS sequence"/>
</dbReference>
<dbReference type="GO" id="GO:0005886">
    <property type="term" value="C:plasma membrane"/>
    <property type="evidence" value="ECO:0007669"/>
    <property type="project" value="UniProtKB-SubCell"/>
</dbReference>
<feature type="transmembrane region" description="Helical" evidence="7">
    <location>
        <begin position="248"/>
        <end position="271"/>
    </location>
</feature>
<organism evidence="9 12">
    <name type="scientific">Ruthenibacterium lactatiformans</name>
    <dbReference type="NCBI Taxonomy" id="1550024"/>
    <lineage>
        <taxon>Bacteria</taxon>
        <taxon>Bacillati</taxon>
        <taxon>Bacillota</taxon>
        <taxon>Clostridia</taxon>
        <taxon>Eubacteriales</taxon>
        <taxon>Oscillospiraceae</taxon>
        <taxon>Ruthenibacterium</taxon>
    </lineage>
</organism>
<feature type="transmembrane region" description="Helical" evidence="7">
    <location>
        <begin position="81"/>
        <end position="105"/>
    </location>
</feature>
<comment type="caution">
    <text evidence="9">The sequence shown here is derived from an EMBL/GenBank/DDBJ whole genome shotgun (WGS) entry which is preliminary data.</text>
</comment>